<keyword evidence="1" id="KW-0808">Transferase</keyword>
<dbReference type="Gene3D" id="3.40.50.150">
    <property type="entry name" value="Vaccinia Virus protein VP39"/>
    <property type="match status" value="1"/>
</dbReference>
<dbReference type="SUPFAM" id="SSF53335">
    <property type="entry name" value="S-adenosyl-L-methionine-dependent methyltransferases"/>
    <property type="match status" value="1"/>
</dbReference>
<reference evidence="2" key="1">
    <citation type="submission" date="2017-03" db="EMBL/GenBank/DDBJ databases">
        <authorList>
            <person name="Sharma R."/>
            <person name="Thines M."/>
        </authorList>
    </citation>
    <scope>NUCLEOTIDE SEQUENCE [LARGE SCALE GENOMIC DNA]</scope>
</reference>
<keyword evidence="1" id="KW-0489">Methyltransferase</keyword>
<proteinExistence type="predicted"/>
<name>A0A1W5D3L8_9LECA</name>
<dbReference type="GO" id="GO:0032259">
    <property type="term" value="P:methylation"/>
    <property type="evidence" value="ECO:0007669"/>
    <property type="project" value="UniProtKB-KW"/>
</dbReference>
<dbReference type="Pfam" id="PF13489">
    <property type="entry name" value="Methyltransf_23"/>
    <property type="match status" value="1"/>
</dbReference>
<dbReference type="AlphaFoldDB" id="A0A1W5D3L8"/>
<dbReference type="PANTHER" id="PTHR43591">
    <property type="entry name" value="METHYLTRANSFERASE"/>
    <property type="match status" value="1"/>
</dbReference>
<accession>A0A1W5D3L8</accession>
<protein>
    <submittedName>
        <fullName evidence="1">S-adenosyl-L-methionine-dependent methyltransferase-like</fullName>
    </submittedName>
</protein>
<dbReference type="CDD" id="cd02440">
    <property type="entry name" value="AdoMet_MTases"/>
    <property type="match status" value="1"/>
</dbReference>
<dbReference type="PANTHER" id="PTHR43591:SF10">
    <property type="entry name" value="ABC TRANSMEMBRANE TYPE-1 DOMAIN-CONTAINING PROTEIN-RELATED"/>
    <property type="match status" value="1"/>
</dbReference>
<keyword evidence="2" id="KW-1185">Reference proteome</keyword>
<organism evidence="1 2">
    <name type="scientific">Lasallia pustulata</name>
    <dbReference type="NCBI Taxonomy" id="136370"/>
    <lineage>
        <taxon>Eukaryota</taxon>
        <taxon>Fungi</taxon>
        <taxon>Dikarya</taxon>
        <taxon>Ascomycota</taxon>
        <taxon>Pezizomycotina</taxon>
        <taxon>Lecanoromycetes</taxon>
        <taxon>OSLEUM clade</taxon>
        <taxon>Umbilicariomycetidae</taxon>
        <taxon>Umbilicariales</taxon>
        <taxon>Umbilicariaceae</taxon>
        <taxon>Lasallia</taxon>
    </lineage>
</organism>
<dbReference type="Proteomes" id="UP000192927">
    <property type="component" value="Unassembled WGS sequence"/>
</dbReference>
<sequence>MASLIAVEPNLDSTCYREEYDSAIEAEVASYTTSLASDVTDYRFEHGRRYHAYKQGSYILPNDEQESDRLDIMHKLIEVRFDGKLYNAPIGKNPARILDLGTGTGLWAIEMGDRFPTTEILGNDLSPIQPRWVPPNVRFEIDDVEADWTYTSKFDYIHCRCMGNAIRDWPTLFRQVHDHTKPGGYAEFVDLDLEWTSPDNSLLGTIAHKANTAGLAAYRAHGIEPSPGPHLASWMKAAGFEDIHAERLAMPVGTWPLDKKLKEVGAWNYLQMMEGLEAFHQALFTRWLGYEIAEVRAMVEAIRREFRNPGVHCLYYLHYAYGRKSN</sequence>
<dbReference type="InterPro" id="IPR029063">
    <property type="entry name" value="SAM-dependent_MTases_sf"/>
</dbReference>
<evidence type="ECO:0000313" key="1">
    <source>
        <dbReference type="EMBL" id="SLM37552.1"/>
    </source>
</evidence>
<evidence type="ECO:0000313" key="2">
    <source>
        <dbReference type="Proteomes" id="UP000192927"/>
    </source>
</evidence>
<dbReference type="EMBL" id="FWEW01001717">
    <property type="protein sequence ID" value="SLM37552.1"/>
    <property type="molecule type" value="Genomic_DNA"/>
</dbReference>
<dbReference type="GO" id="GO:0008168">
    <property type="term" value="F:methyltransferase activity"/>
    <property type="evidence" value="ECO:0007669"/>
    <property type="project" value="UniProtKB-KW"/>
</dbReference>